<evidence type="ECO:0000313" key="5">
    <source>
        <dbReference type="Proteomes" id="UP000273252"/>
    </source>
</evidence>
<accession>A0A3A6QLJ6</accession>
<dbReference type="InterPro" id="IPR002539">
    <property type="entry name" value="MaoC-like_dom"/>
</dbReference>
<organism evidence="4 5">
    <name type="scientific">Vibrio sinensis</name>
    <dbReference type="NCBI Taxonomy" id="2302434"/>
    <lineage>
        <taxon>Bacteria</taxon>
        <taxon>Pseudomonadati</taxon>
        <taxon>Pseudomonadota</taxon>
        <taxon>Gammaproteobacteria</taxon>
        <taxon>Vibrionales</taxon>
        <taxon>Vibrionaceae</taxon>
        <taxon>Vibrio</taxon>
    </lineage>
</organism>
<dbReference type="InterPro" id="IPR012340">
    <property type="entry name" value="NA-bd_OB-fold"/>
</dbReference>
<dbReference type="EMBL" id="QVMU01000008">
    <property type="protein sequence ID" value="RJX71463.1"/>
    <property type="molecule type" value="Genomic_DNA"/>
</dbReference>
<dbReference type="SUPFAM" id="SSF54637">
    <property type="entry name" value="Thioesterase/thiol ester dehydrase-isomerase"/>
    <property type="match status" value="1"/>
</dbReference>
<evidence type="ECO:0000259" key="2">
    <source>
        <dbReference type="Pfam" id="PF01796"/>
    </source>
</evidence>
<dbReference type="SUPFAM" id="SSF50249">
    <property type="entry name" value="Nucleic acid-binding proteins"/>
    <property type="match status" value="1"/>
</dbReference>
<evidence type="ECO:0000313" key="4">
    <source>
        <dbReference type="EMBL" id="RJX71463.1"/>
    </source>
</evidence>
<evidence type="ECO:0000259" key="3">
    <source>
        <dbReference type="Pfam" id="PF12172"/>
    </source>
</evidence>
<feature type="domain" description="ChsH2 rubredoxin-like zinc ribbon" evidence="3">
    <location>
        <begin position="18"/>
        <end position="54"/>
    </location>
</feature>
<dbReference type="InterPro" id="IPR029069">
    <property type="entry name" value="HotDog_dom_sf"/>
</dbReference>
<dbReference type="InterPro" id="IPR039375">
    <property type="entry name" value="NodN-like"/>
</dbReference>
<name>A0A3A6QLJ6_9VIBR</name>
<dbReference type="AlphaFoldDB" id="A0A3A6QLJ6"/>
<dbReference type="PANTHER" id="PTHR34075:SF5">
    <property type="entry name" value="BLR3430 PROTEIN"/>
    <property type="match status" value="1"/>
</dbReference>
<dbReference type="Proteomes" id="UP000273252">
    <property type="component" value="Unassembled WGS sequence"/>
</dbReference>
<dbReference type="Pfam" id="PF01796">
    <property type="entry name" value="OB_ChsH2_C"/>
    <property type="match status" value="1"/>
</dbReference>
<reference evidence="4 5" key="1">
    <citation type="submission" date="2018-08" db="EMBL/GenBank/DDBJ databases">
        <title>Vibrio isolated from the Eastern China Marginal Seas.</title>
        <authorList>
            <person name="Li Y."/>
        </authorList>
    </citation>
    <scope>NUCLEOTIDE SEQUENCE [LARGE SCALE GENOMIC DNA]</scope>
    <source>
        <strain evidence="4 5">BEI233</strain>
    </source>
</reference>
<proteinExistence type="predicted"/>
<feature type="domain" description="MaoC-like" evidence="1">
    <location>
        <begin position="182"/>
        <end position="276"/>
    </location>
</feature>
<evidence type="ECO:0000259" key="1">
    <source>
        <dbReference type="Pfam" id="PF01575"/>
    </source>
</evidence>
<dbReference type="InterPro" id="IPR002878">
    <property type="entry name" value="ChsH2_C"/>
</dbReference>
<gene>
    <name evidence="4" type="ORF">DZ860_11030</name>
</gene>
<feature type="domain" description="ChsH2 C-terminal OB-fold" evidence="2">
    <location>
        <begin position="55"/>
        <end position="120"/>
    </location>
</feature>
<dbReference type="RefSeq" id="WP_120031201.1">
    <property type="nucleotide sequence ID" value="NZ_QVMU01000008.1"/>
</dbReference>
<dbReference type="Gene3D" id="6.10.30.10">
    <property type="match status" value="1"/>
</dbReference>
<dbReference type="Gene3D" id="3.10.129.10">
    <property type="entry name" value="Hotdog Thioesterase"/>
    <property type="match status" value="1"/>
</dbReference>
<dbReference type="Pfam" id="PF01575">
    <property type="entry name" value="MaoC_dehydratas"/>
    <property type="match status" value="1"/>
</dbReference>
<keyword evidence="5" id="KW-1185">Reference proteome</keyword>
<dbReference type="CDD" id="cd03450">
    <property type="entry name" value="NodN"/>
    <property type="match status" value="1"/>
</dbReference>
<dbReference type="PANTHER" id="PTHR34075">
    <property type="entry name" value="BLR3430 PROTEIN"/>
    <property type="match status" value="1"/>
</dbReference>
<dbReference type="InterPro" id="IPR022002">
    <property type="entry name" value="ChsH2_Znr"/>
</dbReference>
<dbReference type="InterPro" id="IPR052513">
    <property type="entry name" value="Thioester_dehydratase-like"/>
</dbReference>
<comment type="caution">
    <text evidence="4">The sequence shown here is derived from an EMBL/GenBank/DDBJ whole genome shotgun (WGS) entry which is preliminary data.</text>
</comment>
<dbReference type="Pfam" id="PF12172">
    <property type="entry name" value="zf-ChsH2"/>
    <property type="match status" value="1"/>
</dbReference>
<dbReference type="OrthoDB" id="3182121at2"/>
<sequence>MSNSKPMPLETAISAPFWQSLKDGVVRIQHCQDCQGWVFYPRNHCSHCLSDQLEWTEVSGEATLYSFTIARVPTMSEFESDKPQVLAVVKLKEGVQINTTIVGLDESQITVGMALKPVFEQVDAEGTTLLQFTGKEADFDRLEYKNPLADLAKNDQGQVQISIDNSAAVSALPSFGFTPWSNEITVDQTLINDFAKLSGDDYWLHTDPERAKKESPFGSTIAHGALVQVLQSRFDLALPYEITGFKTMVNYGSDRLRFPAPVPVGSNLHARSRVKSALNTHKGLQLTLEVTTHVVGNERPSVINELVILYR</sequence>
<protein>
    <submittedName>
        <fullName evidence="4">Acyl dehydratase</fullName>
    </submittedName>
</protein>